<dbReference type="PANTHER" id="PTHR11895">
    <property type="entry name" value="TRANSAMIDASE"/>
    <property type="match status" value="1"/>
</dbReference>
<evidence type="ECO:0000313" key="5">
    <source>
        <dbReference type="Proteomes" id="UP000317078"/>
    </source>
</evidence>
<feature type="domain" description="Amidase" evidence="3">
    <location>
        <begin position="29"/>
        <end position="456"/>
    </location>
</feature>
<sequence>MPDDSPLFLTAAQAGALIRRRALSPVEYAEAVLAAAERAQPRLNAFVTITRERALAEARAAEAAVMAGAPLGPLHGIPVSIKDQVDTAGIRTTHGSAIFADNVPARDDILVTRLRAAGAVLIGKTRLPEFGHKGLTDGPSFGATPNPWDPSRTSGGSSGGAAAALAVGLGPIALGTDGAGSIRIPAACCGVVGLKPTLGAVPWESAADAFGNYTYAGPMARSVTDAALMLQAIAGPSPQDPWSLGRTGLATLSPGLLGEDLSGLRVGFIERAANPRLDRDMEANTRASLDALAALGAAVEPVTEAIDWIELPGRMMYQGNYAVSMAKHLPEWRGRMDPALLAFVERGGAFTLAEFRQAQYARTRLFRAVQALFERYDVLVSPTLTRTALPIDFDAANDEVEVEGERCGITRQGWSAYVYPFNLTGHPALTVPSGVARDGLPTAVQIVGRWGADLDVLRLGALLESARPWSGRRPPAA</sequence>
<dbReference type="PROSITE" id="PS00571">
    <property type="entry name" value="AMIDASES"/>
    <property type="match status" value="1"/>
</dbReference>
<dbReference type="Proteomes" id="UP000317078">
    <property type="component" value="Unassembled WGS sequence"/>
</dbReference>
<proteinExistence type="inferred from homology"/>
<evidence type="ECO:0000313" key="4">
    <source>
        <dbReference type="EMBL" id="TPG59750.1"/>
    </source>
</evidence>
<evidence type="ECO:0000256" key="1">
    <source>
        <dbReference type="ARBA" id="ARBA00009199"/>
    </source>
</evidence>
<dbReference type="SUPFAM" id="SSF75304">
    <property type="entry name" value="Amidase signature (AS) enzymes"/>
    <property type="match status" value="1"/>
</dbReference>
<dbReference type="OrthoDB" id="7245165at2"/>
<dbReference type="GO" id="GO:0003824">
    <property type="term" value="F:catalytic activity"/>
    <property type="evidence" value="ECO:0007669"/>
    <property type="project" value="InterPro"/>
</dbReference>
<name>A0A502GEP0_9PROT</name>
<dbReference type="AlphaFoldDB" id="A0A502GEP0"/>
<dbReference type="InterPro" id="IPR000120">
    <property type="entry name" value="Amidase"/>
</dbReference>
<dbReference type="Gene3D" id="3.90.1300.10">
    <property type="entry name" value="Amidase signature (AS) domain"/>
    <property type="match status" value="1"/>
</dbReference>
<dbReference type="PANTHER" id="PTHR11895:SF7">
    <property type="entry name" value="GLUTAMYL-TRNA(GLN) AMIDOTRANSFERASE SUBUNIT A, MITOCHONDRIAL"/>
    <property type="match status" value="1"/>
</dbReference>
<gene>
    <name evidence="4" type="ORF">EAH89_05845</name>
</gene>
<evidence type="ECO:0000259" key="3">
    <source>
        <dbReference type="Pfam" id="PF01425"/>
    </source>
</evidence>
<organism evidence="4 5">
    <name type="scientific">Muricoccus nepalensis</name>
    <dbReference type="NCBI Taxonomy" id="1854500"/>
    <lineage>
        <taxon>Bacteria</taxon>
        <taxon>Pseudomonadati</taxon>
        <taxon>Pseudomonadota</taxon>
        <taxon>Alphaproteobacteria</taxon>
        <taxon>Acetobacterales</taxon>
        <taxon>Roseomonadaceae</taxon>
        <taxon>Muricoccus</taxon>
    </lineage>
</organism>
<dbReference type="Pfam" id="PF01425">
    <property type="entry name" value="Amidase"/>
    <property type="match status" value="1"/>
</dbReference>
<dbReference type="RefSeq" id="WP_140881848.1">
    <property type="nucleotide sequence ID" value="NZ_RCZP01000003.1"/>
</dbReference>
<accession>A0A502GEP0</accession>
<comment type="similarity">
    <text evidence="1">Belongs to the amidase family.</text>
</comment>
<reference evidence="4 5" key="1">
    <citation type="journal article" date="2019" name="Environ. Microbiol.">
        <title>Species interactions and distinct microbial communities in high Arctic permafrost affected cryosols are associated with the CH4 and CO2 gas fluxes.</title>
        <authorList>
            <person name="Altshuler I."/>
            <person name="Hamel J."/>
            <person name="Turney S."/>
            <person name="Magnuson E."/>
            <person name="Levesque R."/>
            <person name="Greer C."/>
            <person name="Whyte L.G."/>
        </authorList>
    </citation>
    <scope>NUCLEOTIDE SEQUENCE [LARGE SCALE GENOMIC DNA]</scope>
    <source>
        <strain evidence="4 5">S9.3B</strain>
    </source>
</reference>
<keyword evidence="5" id="KW-1185">Reference proteome</keyword>
<dbReference type="InterPro" id="IPR036928">
    <property type="entry name" value="AS_sf"/>
</dbReference>
<dbReference type="EMBL" id="RCZP01000003">
    <property type="protein sequence ID" value="TPG59750.1"/>
    <property type="molecule type" value="Genomic_DNA"/>
</dbReference>
<evidence type="ECO:0000256" key="2">
    <source>
        <dbReference type="SAM" id="MobiDB-lite"/>
    </source>
</evidence>
<dbReference type="InterPro" id="IPR020556">
    <property type="entry name" value="Amidase_CS"/>
</dbReference>
<dbReference type="InterPro" id="IPR023631">
    <property type="entry name" value="Amidase_dom"/>
</dbReference>
<feature type="region of interest" description="Disordered" evidence="2">
    <location>
        <begin position="133"/>
        <end position="157"/>
    </location>
</feature>
<protein>
    <submittedName>
        <fullName evidence="4">Amidase</fullName>
    </submittedName>
</protein>
<comment type="caution">
    <text evidence="4">The sequence shown here is derived from an EMBL/GenBank/DDBJ whole genome shotgun (WGS) entry which is preliminary data.</text>
</comment>